<sequence>MDDRESVEETLRGLLDKAIDRMKMIGARGPKAEIANIREIKTIRDTYMELVRLWGMEEGWIVSFQEIDEAFGLKS</sequence>
<reference evidence="1 2" key="1">
    <citation type="journal article" date="2012" name="J. Bacteriol.">
        <title>Complete genome sequences of Desulfosporosinus orientis DSM765T, Desulfosporosinus youngiae DSM17734T, Desulfosporosinus meridiei DSM13257T, and Desulfosporosinus acidiphilus DSM22704T.</title>
        <authorList>
            <person name="Pester M."/>
            <person name="Brambilla E."/>
            <person name="Alazard D."/>
            <person name="Rattei T."/>
            <person name="Weinmaier T."/>
            <person name="Han J."/>
            <person name="Lucas S."/>
            <person name="Lapidus A."/>
            <person name="Cheng J.F."/>
            <person name="Goodwin L."/>
            <person name="Pitluck S."/>
            <person name="Peters L."/>
            <person name="Ovchinnikova G."/>
            <person name="Teshima H."/>
            <person name="Detter J.C."/>
            <person name="Han C.S."/>
            <person name="Tapia R."/>
            <person name="Land M.L."/>
            <person name="Hauser L."/>
            <person name="Kyrpides N.C."/>
            <person name="Ivanova N.N."/>
            <person name="Pagani I."/>
            <person name="Huntmann M."/>
            <person name="Wei C.L."/>
            <person name="Davenport K.W."/>
            <person name="Daligault H."/>
            <person name="Chain P.S."/>
            <person name="Chen A."/>
            <person name="Mavromatis K."/>
            <person name="Markowitz V."/>
            <person name="Szeto E."/>
            <person name="Mikhailova N."/>
            <person name="Pati A."/>
            <person name="Wagner M."/>
            <person name="Woyke T."/>
            <person name="Ollivier B."/>
            <person name="Klenk H.P."/>
            <person name="Spring S."/>
            <person name="Loy A."/>
        </authorList>
    </citation>
    <scope>NUCLEOTIDE SEQUENCE [LARGE SCALE GENOMIC DNA]</scope>
    <source>
        <strain evidence="2">DSM 22704 / JCM 16185 / SJ4</strain>
    </source>
</reference>
<proteinExistence type="predicted"/>
<evidence type="ECO:0000313" key="1">
    <source>
        <dbReference type="EMBL" id="AFM40406.1"/>
    </source>
</evidence>
<protein>
    <submittedName>
        <fullName evidence="1">Uncharacterized protein</fullName>
    </submittedName>
</protein>
<organism evidence="1 2">
    <name type="scientific">Desulfosporosinus acidiphilus (strain DSM 22704 / JCM 16185 / SJ4)</name>
    <dbReference type="NCBI Taxonomy" id="646529"/>
    <lineage>
        <taxon>Bacteria</taxon>
        <taxon>Bacillati</taxon>
        <taxon>Bacillota</taxon>
        <taxon>Clostridia</taxon>
        <taxon>Eubacteriales</taxon>
        <taxon>Desulfitobacteriaceae</taxon>
        <taxon>Desulfosporosinus</taxon>
    </lineage>
</organism>
<dbReference type="EMBL" id="CP003639">
    <property type="protein sequence ID" value="AFM40406.1"/>
    <property type="molecule type" value="Genomic_DNA"/>
</dbReference>
<dbReference type="KEGG" id="dai:Desaci_1383"/>
<keyword evidence="2" id="KW-1185">Reference proteome</keyword>
<dbReference type="HOGENOM" id="CLU_2681663_0_0_9"/>
<gene>
    <name evidence="1" type="ordered locus">Desaci_1383</name>
</gene>
<name>I4D3N2_DESAJ</name>
<dbReference type="RefSeq" id="WP_014826413.1">
    <property type="nucleotide sequence ID" value="NC_018068.1"/>
</dbReference>
<dbReference type="Proteomes" id="UP000002892">
    <property type="component" value="Chromosome"/>
</dbReference>
<accession>I4D3N2</accession>
<dbReference type="STRING" id="646529.Desaci_1383"/>
<dbReference type="OrthoDB" id="1955872at2"/>
<dbReference type="AlphaFoldDB" id="I4D3N2"/>
<evidence type="ECO:0000313" key="2">
    <source>
        <dbReference type="Proteomes" id="UP000002892"/>
    </source>
</evidence>